<evidence type="ECO:0000313" key="1">
    <source>
        <dbReference type="EMBL" id="TKK84450.1"/>
    </source>
</evidence>
<dbReference type="AlphaFoldDB" id="A0A4U3M7F3"/>
<reference evidence="1 2" key="1">
    <citation type="submission" date="2019-04" db="EMBL/GenBank/DDBJ databases">
        <title>Herbidospora sp. NEAU-GS14.nov., a novel actinomycete isolated from soil.</title>
        <authorList>
            <person name="Han L."/>
        </authorList>
    </citation>
    <scope>NUCLEOTIDE SEQUENCE [LARGE SCALE GENOMIC DNA]</scope>
    <source>
        <strain evidence="1 2">NEAU-GS14</strain>
    </source>
</reference>
<dbReference type="EMBL" id="SZQA01000034">
    <property type="protein sequence ID" value="TKK84450.1"/>
    <property type="molecule type" value="Genomic_DNA"/>
</dbReference>
<dbReference type="OrthoDB" id="3626727at2"/>
<sequence length="107" mass="11577">MSHIHVDRKTLEAGAAYRNLLVSSTGLVPDEPTVVTTGCGIRAPYAQTSVRPESVTCLPCREHAAAEYLRYADQVERLSRMTGSVVTPAEAGEAATWARDTARKFAN</sequence>
<organism evidence="1 2">
    <name type="scientific">Herbidospora galbida</name>
    <dbReference type="NCBI Taxonomy" id="2575442"/>
    <lineage>
        <taxon>Bacteria</taxon>
        <taxon>Bacillati</taxon>
        <taxon>Actinomycetota</taxon>
        <taxon>Actinomycetes</taxon>
        <taxon>Streptosporangiales</taxon>
        <taxon>Streptosporangiaceae</taxon>
        <taxon>Herbidospora</taxon>
    </lineage>
</organism>
<name>A0A4U3M7F3_9ACTN</name>
<keyword evidence="2" id="KW-1185">Reference proteome</keyword>
<gene>
    <name evidence="1" type="ORF">FDA94_29325</name>
</gene>
<comment type="caution">
    <text evidence="1">The sequence shown here is derived from an EMBL/GenBank/DDBJ whole genome shotgun (WGS) entry which is preliminary data.</text>
</comment>
<accession>A0A4U3M7F3</accession>
<protein>
    <submittedName>
        <fullName evidence="1">Uncharacterized protein</fullName>
    </submittedName>
</protein>
<dbReference type="RefSeq" id="WP_137250305.1">
    <property type="nucleotide sequence ID" value="NZ_SZQA01000034.1"/>
</dbReference>
<evidence type="ECO:0000313" key="2">
    <source>
        <dbReference type="Proteomes" id="UP000308705"/>
    </source>
</evidence>
<proteinExistence type="predicted"/>
<dbReference type="Proteomes" id="UP000308705">
    <property type="component" value="Unassembled WGS sequence"/>
</dbReference>